<evidence type="ECO:0000313" key="2">
    <source>
        <dbReference type="EMBL" id="OMJ66472.1"/>
    </source>
</evidence>
<sequence length="261" mass="30528">MVDYTSPYVNLKLNSLYSQSESISTSRQYNSPRTIESILRQKYKQISSTSKENSTTINLSSPAAHLEYVLSKSRFTKRSTKSFNSSSPKFIPLQAYVSIKDLEKRLKNSYQEKKSPKNVLSKNLKRNESFEKNNASLEIIQKLRQEVRKKMCFLEPQEPPDFLEMNALDRNNYWLKAKKQKIEEQRKAKKDKELDGCTFRPVISSPRIKTPVNKRSESPNNSYLMQYEKKRNYRSNSTGRSYSRFILKNSNKIEDSVDSEN</sequence>
<evidence type="ECO:0000313" key="3">
    <source>
        <dbReference type="Proteomes" id="UP000187209"/>
    </source>
</evidence>
<dbReference type="OrthoDB" id="325688at2759"/>
<dbReference type="Proteomes" id="UP000187209">
    <property type="component" value="Unassembled WGS sequence"/>
</dbReference>
<gene>
    <name evidence="2" type="ORF">SteCoe_36658</name>
</gene>
<name>A0A1R2APL8_9CILI</name>
<evidence type="ECO:0000256" key="1">
    <source>
        <dbReference type="SAM" id="MobiDB-lite"/>
    </source>
</evidence>
<proteinExistence type="predicted"/>
<reference evidence="2 3" key="1">
    <citation type="submission" date="2016-11" db="EMBL/GenBank/DDBJ databases">
        <title>The macronuclear genome of Stentor coeruleus: a giant cell with tiny introns.</title>
        <authorList>
            <person name="Slabodnick M."/>
            <person name="Ruby J.G."/>
            <person name="Reiff S.B."/>
            <person name="Swart E.C."/>
            <person name="Gosai S."/>
            <person name="Prabakaran S."/>
            <person name="Witkowska E."/>
            <person name="Larue G.E."/>
            <person name="Fisher S."/>
            <person name="Freeman R.M."/>
            <person name="Gunawardena J."/>
            <person name="Chu W."/>
            <person name="Stover N.A."/>
            <person name="Gregory B.D."/>
            <person name="Nowacki M."/>
            <person name="Derisi J."/>
            <person name="Roy S.W."/>
            <person name="Marshall W.F."/>
            <person name="Sood P."/>
        </authorList>
    </citation>
    <scope>NUCLEOTIDE SEQUENCE [LARGE SCALE GENOMIC DNA]</scope>
    <source>
        <strain evidence="2">WM001</strain>
    </source>
</reference>
<organism evidence="2 3">
    <name type="scientific">Stentor coeruleus</name>
    <dbReference type="NCBI Taxonomy" id="5963"/>
    <lineage>
        <taxon>Eukaryota</taxon>
        <taxon>Sar</taxon>
        <taxon>Alveolata</taxon>
        <taxon>Ciliophora</taxon>
        <taxon>Postciliodesmatophora</taxon>
        <taxon>Heterotrichea</taxon>
        <taxon>Heterotrichida</taxon>
        <taxon>Stentoridae</taxon>
        <taxon>Stentor</taxon>
    </lineage>
</organism>
<comment type="caution">
    <text evidence="2">The sequence shown here is derived from an EMBL/GenBank/DDBJ whole genome shotgun (WGS) entry which is preliminary data.</text>
</comment>
<feature type="region of interest" description="Disordered" evidence="1">
    <location>
        <begin position="204"/>
        <end position="245"/>
    </location>
</feature>
<dbReference type="AlphaFoldDB" id="A0A1R2APL8"/>
<protein>
    <submittedName>
        <fullName evidence="2">Uncharacterized protein</fullName>
    </submittedName>
</protein>
<dbReference type="EMBL" id="MPUH01001709">
    <property type="protein sequence ID" value="OMJ66472.1"/>
    <property type="molecule type" value="Genomic_DNA"/>
</dbReference>
<accession>A0A1R2APL8</accession>
<keyword evidence="3" id="KW-1185">Reference proteome</keyword>